<dbReference type="EMBL" id="JBBPBN010001278">
    <property type="protein sequence ID" value="KAK8478881.1"/>
    <property type="molecule type" value="Genomic_DNA"/>
</dbReference>
<comment type="caution">
    <text evidence="1">The sequence shown here is derived from an EMBL/GenBank/DDBJ whole genome shotgun (WGS) entry which is preliminary data.</text>
</comment>
<gene>
    <name evidence="1" type="ORF">V6N11_084453</name>
</gene>
<sequence length="66" mass="7406">MAISLVKEVANRTKITRHGDFQKGHDRSRRFFTFGGLEYGIFDEGGDDEYITCLAGGIMTSSEDEE</sequence>
<organism evidence="1 2">
    <name type="scientific">Hibiscus sabdariffa</name>
    <name type="common">roselle</name>
    <dbReference type="NCBI Taxonomy" id="183260"/>
    <lineage>
        <taxon>Eukaryota</taxon>
        <taxon>Viridiplantae</taxon>
        <taxon>Streptophyta</taxon>
        <taxon>Embryophyta</taxon>
        <taxon>Tracheophyta</taxon>
        <taxon>Spermatophyta</taxon>
        <taxon>Magnoliopsida</taxon>
        <taxon>eudicotyledons</taxon>
        <taxon>Gunneridae</taxon>
        <taxon>Pentapetalae</taxon>
        <taxon>rosids</taxon>
        <taxon>malvids</taxon>
        <taxon>Malvales</taxon>
        <taxon>Malvaceae</taxon>
        <taxon>Malvoideae</taxon>
        <taxon>Hibiscus</taxon>
    </lineage>
</organism>
<evidence type="ECO:0000313" key="2">
    <source>
        <dbReference type="Proteomes" id="UP001396334"/>
    </source>
</evidence>
<reference evidence="1 2" key="1">
    <citation type="journal article" date="2024" name="G3 (Bethesda)">
        <title>Genome assembly of Hibiscus sabdariffa L. provides insights into metabolisms of medicinal natural products.</title>
        <authorList>
            <person name="Kim T."/>
        </authorList>
    </citation>
    <scope>NUCLEOTIDE SEQUENCE [LARGE SCALE GENOMIC DNA]</scope>
    <source>
        <strain evidence="1">TK-2024</strain>
        <tissue evidence="1">Old leaves</tissue>
    </source>
</reference>
<evidence type="ECO:0000313" key="1">
    <source>
        <dbReference type="EMBL" id="KAK8478881.1"/>
    </source>
</evidence>
<accession>A0ABR1ZFB3</accession>
<protein>
    <submittedName>
        <fullName evidence="1">Uncharacterized protein</fullName>
    </submittedName>
</protein>
<proteinExistence type="predicted"/>
<name>A0ABR1ZFB3_9ROSI</name>
<dbReference type="Proteomes" id="UP001396334">
    <property type="component" value="Unassembled WGS sequence"/>
</dbReference>
<keyword evidence="2" id="KW-1185">Reference proteome</keyword>